<evidence type="ECO:0000313" key="9">
    <source>
        <dbReference type="EMBL" id="KGK36960.1"/>
    </source>
</evidence>
<feature type="region of interest" description="Disordered" evidence="5">
    <location>
        <begin position="2235"/>
        <end position="2267"/>
    </location>
</feature>
<feature type="compositionally biased region" description="Polar residues" evidence="5">
    <location>
        <begin position="1482"/>
        <end position="1498"/>
    </location>
</feature>
<keyword evidence="3" id="KW-0539">Nucleus</keyword>
<feature type="compositionally biased region" description="Polar residues" evidence="5">
    <location>
        <begin position="1946"/>
        <end position="1957"/>
    </location>
</feature>
<dbReference type="InterPro" id="IPR009057">
    <property type="entry name" value="Homeodomain-like_sf"/>
</dbReference>
<feature type="compositionally biased region" description="Low complexity" evidence="5">
    <location>
        <begin position="1218"/>
        <end position="1228"/>
    </location>
</feature>
<feature type="compositionally biased region" description="Low complexity" evidence="5">
    <location>
        <begin position="1499"/>
        <end position="1518"/>
    </location>
</feature>
<proteinExistence type="predicted"/>
<dbReference type="VEuPathDB" id="FungiDB:C5L36_0A05170"/>
<dbReference type="HOGENOM" id="CLU_230489_0_0_1"/>
<dbReference type="PROSITE" id="PS00463">
    <property type="entry name" value="ZN2_CY6_FUNGAL_1"/>
    <property type="match status" value="1"/>
</dbReference>
<evidence type="ECO:0000259" key="7">
    <source>
        <dbReference type="PROSITE" id="PS50090"/>
    </source>
</evidence>
<feature type="region of interest" description="Disordered" evidence="5">
    <location>
        <begin position="2000"/>
        <end position="2049"/>
    </location>
</feature>
<dbReference type="SMART" id="SM00066">
    <property type="entry name" value="GAL4"/>
    <property type="match status" value="1"/>
</dbReference>
<feature type="coiled-coil region" evidence="4">
    <location>
        <begin position="876"/>
        <end position="903"/>
    </location>
</feature>
<evidence type="ECO:0000256" key="5">
    <source>
        <dbReference type="SAM" id="MobiDB-lite"/>
    </source>
</evidence>
<feature type="domain" description="HTH myb-type" evidence="8">
    <location>
        <begin position="573"/>
        <end position="626"/>
    </location>
</feature>
<dbReference type="Pfam" id="PF13921">
    <property type="entry name" value="Myb_DNA-bind_6"/>
    <property type="match status" value="1"/>
</dbReference>
<dbReference type="SUPFAM" id="SSF46689">
    <property type="entry name" value="Homeodomain-like"/>
    <property type="match status" value="2"/>
</dbReference>
<keyword evidence="2" id="KW-0238">DNA-binding</keyword>
<feature type="compositionally biased region" description="Low complexity" evidence="5">
    <location>
        <begin position="1238"/>
        <end position="1256"/>
    </location>
</feature>
<dbReference type="VEuPathDB" id="FungiDB:C5L36_0A05180"/>
<dbReference type="PANTHER" id="PTHR46380:SF2">
    <property type="entry name" value="CYCLIN-D-BINDING MYB-LIKE TRANSCRIPTION FACTOR 1"/>
    <property type="match status" value="1"/>
</dbReference>
<dbReference type="InterPro" id="IPR001138">
    <property type="entry name" value="Zn2Cys6_DnaBD"/>
</dbReference>
<dbReference type="eggNOG" id="KOG0051">
    <property type="taxonomic scope" value="Eukaryota"/>
</dbReference>
<dbReference type="SUPFAM" id="SSF57701">
    <property type="entry name" value="Zn2/Cys6 DNA-binding domain"/>
    <property type="match status" value="1"/>
</dbReference>
<feature type="region of interest" description="Disordered" evidence="5">
    <location>
        <begin position="1099"/>
        <end position="1151"/>
    </location>
</feature>
<name>A0A099NWK0_PICKU</name>
<feature type="compositionally biased region" description="Polar residues" evidence="5">
    <location>
        <begin position="1099"/>
        <end position="1108"/>
    </location>
</feature>
<feature type="domain" description="Zn(2)-C6 fungal-type" evidence="6">
    <location>
        <begin position="807"/>
        <end position="839"/>
    </location>
</feature>
<dbReference type="SMART" id="SM00717">
    <property type="entry name" value="SANT"/>
    <property type="match status" value="3"/>
</dbReference>
<dbReference type="InterPro" id="IPR017930">
    <property type="entry name" value="Myb_dom"/>
</dbReference>
<dbReference type="GO" id="GO:0005634">
    <property type="term" value="C:nucleus"/>
    <property type="evidence" value="ECO:0007669"/>
    <property type="project" value="UniProtKB-SubCell"/>
</dbReference>
<feature type="compositionally biased region" description="Basic residues" evidence="5">
    <location>
        <begin position="1130"/>
        <end position="1146"/>
    </location>
</feature>
<evidence type="ECO:0000259" key="6">
    <source>
        <dbReference type="PROSITE" id="PS50048"/>
    </source>
</evidence>
<comment type="subcellular location">
    <subcellularLocation>
        <location evidence="1">Nucleus</location>
    </subcellularLocation>
</comment>
<dbReference type="InterPro" id="IPR051651">
    <property type="entry name" value="DMTF1_DNA-bind_reg"/>
</dbReference>
<evidence type="ECO:0000256" key="3">
    <source>
        <dbReference type="ARBA" id="ARBA00023242"/>
    </source>
</evidence>
<dbReference type="Gene3D" id="4.10.240.10">
    <property type="entry name" value="Zn(2)-C6 fungal-type DNA-binding domain"/>
    <property type="match status" value="1"/>
</dbReference>
<dbReference type="Proteomes" id="UP000029867">
    <property type="component" value="Unassembled WGS sequence"/>
</dbReference>
<dbReference type="Gene3D" id="1.10.10.60">
    <property type="entry name" value="Homeodomain-like"/>
    <property type="match status" value="2"/>
</dbReference>
<dbReference type="CDD" id="cd12148">
    <property type="entry name" value="fungal_TF_MHR"/>
    <property type="match status" value="1"/>
</dbReference>
<dbReference type="PANTHER" id="PTHR46380">
    <property type="entry name" value="CYCLIN-D-BINDING MYB-LIKE TRANSCRIPTION FACTOR 1"/>
    <property type="match status" value="1"/>
</dbReference>
<organism evidence="9 10">
    <name type="scientific">Pichia kudriavzevii</name>
    <name type="common">Yeast</name>
    <name type="synonym">Issatchenkia orientalis</name>
    <dbReference type="NCBI Taxonomy" id="4909"/>
    <lineage>
        <taxon>Eukaryota</taxon>
        <taxon>Fungi</taxon>
        <taxon>Dikarya</taxon>
        <taxon>Ascomycota</taxon>
        <taxon>Saccharomycotina</taxon>
        <taxon>Pichiomycetes</taxon>
        <taxon>Pichiales</taxon>
        <taxon>Pichiaceae</taxon>
        <taxon>Pichia</taxon>
    </lineage>
</organism>
<feature type="domain" description="Myb-like" evidence="7">
    <location>
        <begin position="577"/>
        <end position="622"/>
    </location>
</feature>
<dbReference type="InterPro" id="IPR036864">
    <property type="entry name" value="Zn2-C6_fun-type_DNA-bd_sf"/>
</dbReference>
<dbReference type="Pfam" id="PF00172">
    <property type="entry name" value="Zn_clus"/>
    <property type="match status" value="1"/>
</dbReference>
<accession>A0A099NWK0</accession>
<dbReference type="PROSITE" id="PS51294">
    <property type="entry name" value="HTH_MYB"/>
    <property type="match status" value="1"/>
</dbReference>
<dbReference type="GO" id="GO:0000976">
    <property type="term" value="F:transcription cis-regulatory region binding"/>
    <property type="evidence" value="ECO:0007669"/>
    <property type="project" value="TreeGrafter"/>
</dbReference>
<dbReference type="PROSITE" id="PS50048">
    <property type="entry name" value="ZN2_CY6_FUNGAL_2"/>
    <property type="match status" value="1"/>
</dbReference>
<evidence type="ECO:0000256" key="2">
    <source>
        <dbReference type="ARBA" id="ARBA00023125"/>
    </source>
</evidence>
<dbReference type="GO" id="GO:0008270">
    <property type="term" value="F:zinc ion binding"/>
    <property type="evidence" value="ECO:0007669"/>
    <property type="project" value="InterPro"/>
</dbReference>
<evidence type="ECO:0000313" key="10">
    <source>
        <dbReference type="Proteomes" id="UP000029867"/>
    </source>
</evidence>
<protein>
    <recommendedName>
        <fullName evidence="11">DNA-binding protein REB1</fullName>
    </recommendedName>
</protein>
<feature type="region of interest" description="Disordered" evidence="5">
    <location>
        <begin position="306"/>
        <end position="328"/>
    </location>
</feature>
<feature type="compositionally biased region" description="Polar residues" evidence="5">
    <location>
        <begin position="2237"/>
        <end position="2267"/>
    </location>
</feature>
<feature type="region of interest" description="Disordered" evidence="5">
    <location>
        <begin position="1482"/>
        <end position="1525"/>
    </location>
</feature>
<feature type="region of interest" description="Disordered" evidence="5">
    <location>
        <begin position="1217"/>
        <end position="1265"/>
    </location>
</feature>
<reference evidence="10" key="1">
    <citation type="journal article" date="2014" name="Microb. Cell Fact.">
        <title>Exploiting Issatchenkia orientalis SD108 for succinic acid production.</title>
        <authorList>
            <person name="Xiao H."/>
            <person name="Shao Z."/>
            <person name="Jiang Y."/>
            <person name="Dole S."/>
            <person name="Zhao H."/>
        </authorList>
    </citation>
    <scope>NUCLEOTIDE SEQUENCE [LARGE SCALE GENOMIC DNA]</scope>
    <source>
        <strain evidence="10">SD108</strain>
    </source>
</reference>
<evidence type="ECO:0000256" key="1">
    <source>
        <dbReference type="ARBA" id="ARBA00004123"/>
    </source>
</evidence>
<dbReference type="CDD" id="cd00167">
    <property type="entry name" value="SANT"/>
    <property type="match status" value="2"/>
</dbReference>
<feature type="compositionally biased region" description="Basic and acidic residues" evidence="5">
    <location>
        <begin position="1109"/>
        <end position="1129"/>
    </location>
</feature>
<feature type="domain" description="Myb-like" evidence="7">
    <location>
        <begin position="625"/>
        <end position="698"/>
    </location>
</feature>
<feature type="region of interest" description="Disordered" evidence="5">
    <location>
        <begin position="442"/>
        <end position="466"/>
    </location>
</feature>
<gene>
    <name evidence="9" type="ORF">JL09_g3890</name>
</gene>
<feature type="region of interest" description="Disordered" evidence="5">
    <location>
        <begin position="1925"/>
        <end position="1957"/>
    </location>
</feature>
<dbReference type="GO" id="GO:0000981">
    <property type="term" value="F:DNA-binding transcription factor activity, RNA polymerase II-specific"/>
    <property type="evidence" value="ECO:0007669"/>
    <property type="project" value="InterPro"/>
</dbReference>
<dbReference type="InterPro" id="IPR001005">
    <property type="entry name" value="SANT/Myb"/>
</dbReference>
<comment type="caution">
    <text evidence="9">The sequence shown here is derived from an EMBL/GenBank/DDBJ whole genome shotgun (WGS) entry which is preliminary data.</text>
</comment>
<dbReference type="CDD" id="cd00067">
    <property type="entry name" value="GAL4"/>
    <property type="match status" value="1"/>
</dbReference>
<evidence type="ECO:0008006" key="11">
    <source>
        <dbReference type="Google" id="ProtNLM"/>
    </source>
</evidence>
<sequence length="2267" mass="257798">MSEMNDSKDELSVHLDVHSNEGDVVDVVKYATDVLNNGLLNGQEEEEEEADDGEDSNGNHHGNIPRHCLKGPSSHDLGEHRDETDVKDDDAVAVDIDRFRMEMESMGEININGLSGDQPVFPTIEAMRTVQQQRKKRQFSSIIDEDIKEFQRWTSRFLVDALDDSTTDVAIEDSDEYGFPQTTAEHFTDPVDDSGFKRKKIVKNETPDTHATDRKGSDSNLHEQNDVIVDVGQQNGIDLSKKKVNIIKFEGLDIDKEEHLHTTKNEENVDPELSKFDSNTFSDDLINVSLEYLQRRIESGHVGEKIADGADNDVGNRTVDGDNNEDADDDENLAVEEVNRVVNQAVAAVRADAARNEGVEHIEDVKELDGDGDEEHGADTDVIAAAIVAAENAVRKRLKIDSMGTLDQIKDISIPITNEPTLTTDQSSSKVLNFQKVKVGADGGGLETSTKPKKANKKNATTKQTVSKAKKNKEKRDEFELLIKGKLDEAIKKAREKIADLSINSRSFTKEEMDAIDIFIKEYQKVHVMTHEAFLKRIWGNERKKDKFWEVVQHVLPNRTRSSLYKHIRRTYHIFEKRGVWTPEEDKKLKELTETCDGKWKEIGEIMKRMPEDCRDRWRNYVKCGESRNVNKWTKEEEDRLKEIITQVLDHARKDIDGKEQPIREAQVAPTINWNIISEMMGGTRSRIQCRYKWKKIMKMESVNKLQKMDSDTQQWLIERLYELSEKDPHLEANLDWDALALTAPSSKIIWNGVDLSTCFARLKTRVDWKGKTFFEIVAQNMKSEEQSRSQSKDLKTTRKRNRVPVSCRVCRKRKVKCDKQQPHCLNCIKNNVQHLCVYAKPDWAKDSPPPEATIDNDPKPVTVKQEDTNERLELAHSLQKELDGMKLKVKALESENNELKKKMVNIPTVNEVTSTTSSLLAKPRDTDDLLDSIFNSNILFLAQQGNHYNIHITYQISVFSWMFIIKSDIYLNDLWMKILKLRQHYEYYYHKGTMEKNMISQYRNFKMKSLSPQIIPKEKTNEHTSKLKNFLEKSLNIKRATNHRVQSPTTLKNDITGEIEVSTPSSMLLQKQPQHPNKCPVTGVVGVCPIGENIMNSPLKSSNGQNHNAKDTAFDPKTQENKLNDCGRPKKQATHQHPHLTHHSHHPDIKKCPVFYPVTGNPTVNSKSGTPTNDDQSDMDDMLEDNKVCPLIAGDGKALFKEKLTKMNISAIRESYSKSPMSSMDSPTLINQKRRSGSLSPSKSKSMPMIPSGPSTPLSDIKPQDSEKLQNYVPIAMKPESSPTSRQNSLKRMASSEYPYGGKMKKLKAISPAFIKSLNYNNTKQIINVIEQHLPPKKIVLLLIDRFFDKIYIHMPYVDETSFRHRVNLIIKASDLNSQRIKLSSIGNQYCEEFLTLCLMLIILRLSWLSLPDKSREGLNSNELLLMKPENFISLVLVEMVKEIFSNAKILTKPSAIIFQVGLYLRIYSTLSPEDGFDTDNSYTSNANFNNPQQTDPNSRSNSTSMSSSSVNSNDLSGDLTNESPNMNSPVYISMLVQLARTIGLNRDPLNFKNFYPKPNDDEATVARLFRKRHLWRKLWFGLLFVTIEANLSLGDYKKGLPIELDLDPTLGTSVNKTWDCRLPGGIEQGVLENSFKGGKILQRELCVVQSFRESIISYKWIYRGMKLLFNVDEPPSTTELEKIISKLSEIICEKSKYGYGIDLIMGNQEIVNPFRARNSSVWIKKYTNQIKILRLKVHLIIKNMIFTLTYLLFLNHEQKLSKLLGQKHASVEKIEKQRIYIETFFESSLLSAIESFKLFIQFMDEHENAFTNCSTGLLIYPFLLILNHRSHEFLISLILRIQQNSPIIMEVLKKNKIDPKELQKRLFTYVETFIERLDLLTKRYYYAWVLRRLVKFFHNILTNSQKLFKLNFKKMNVSDTGKATSELKSNTLPSKVHKNEETNHSNNCDGSTTSNNGKSAFEIAFGTSKLPPVTDFTHDDRREINFNPLISNSDILFNQQQQQQQQRHNHYNLQQGHQQHQPLTNNQPGLSDKGNNNDSKIPQTGSNNLTNVLFQNMEADLNFNANMKNTQTTPTIGYDDVNTVPMVSSNSDSSVHMNAELPAIFDDQFLNDIGSFGLDGMNIPGLMGLQRGLSSDGLTPPASALGLNVGNTPDTIIESSALNNEATSMHMGGGFYNAMMGQTGNINSVDHRVNSNVMGRPEMYNPLNEIDFTNIDLNTPVDNLMYGFEMPIPDSGNTRTEGGGENASNAQGSNNLTSSSMWNFF</sequence>
<evidence type="ECO:0000259" key="8">
    <source>
        <dbReference type="PROSITE" id="PS51294"/>
    </source>
</evidence>
<evidence type="ECO:0000256" key="4">
    <source>
        <dbReference type="SAM" id="Coils"/>
    </source>
</evidence>
<keyword evidence="4" id="KW-0175">Coiled coil</keyword>
<feature type="compositionally biased region" description="Acidic residues" evidence="5">
    <location>
        <begin position="43"/>
        <end position="55"/>
    </location>
</feature>
<dbReference type="PROSITE" id="PS50090">
    <property type="entry name" value="MYB_LIKE"/>
    <property type="match status" value="2"/>
</dbReference>
<feature type="compositionally biased region" description="Polar residues" evidence="5">
    <location>
        <begin position="2013"/>
        <end position="2049"/>
    </location>
</feature>
<dbReference type="EMBL" id="JQFK01000047">
    <property type="protein sequence ID" value="KGK36960.1"/>
    <property type="molecule type" value="Genomic_DNA"/>
</dbReference>
<feature type="compositionally biased region" description="Polar residues" evidence="5">
    <location>
        <begin position="1925"/>
        <end position="1935"/>
    </location>
</feature>
<feature type="coiled-coil region" evidence="4">
    <location>
        <begin position="484"/>
        <end position="511"/>
    </location>
</feature>
<feature type="region of interest" description="Disordered" evidence="5">
    <location>
        <begin position="38"/>
        <end position="86"/>
    </location>
</feature>